<organism evidence="2 3">
    <name type="scientific">Mycolicibacterium gilvum</name>
    <dbReference type="NCBI Taxonomy" id="1804"/>
    <lineage>
        <taxon>Bacteria</taxon>
        <taxon>Bacillati</taxon>
        <taxon>Actinomycetota</taxon>
        <taxon>Actinomycetes</taxon>
        <taxon>Mycobacteriales</taxon>
        <taxon>Mycobacteriaceae</taxon>
        <taxon>Mycolicibacterium</taxon>
    </lineage>
</organism>
<keyword evidence="1" id="KW-1133">Transmembrane helix</keyword>
<feature type="transmembrane region" description="Helical" evidence="1">
    <location>
        <begin position="14"/>
        <end position="36"/>
    </location>
</feature>
<gene>
    <name evidence="2" type="ORF">NCTC10742_00679</name>
</gene>
<proteinExistence type="predicted"/>
<protein>
    <submittedName>
        <fullName evidence="2">Putative ABC transporter membrane protein</fullName>
    </submittedName>
</protein>
<dbReference type="AlphaFoldDB" id="A0A378SGI1"/>
<dbReference type="EMBL" id="UGQM01000001">
    <property type="protein sequence ID" value="STZ41475.1"/>
    <property type="molecule type" value="Genomic_DNA"/>
</dbReference>
<keyword evidence="1" id="KW-0812">Transmembrane</keyword>
<name>A0A378SGI1_9MYCO</name>
<dbReference type="RefSeq" id="WP_264033163.1">
    <property type="nucleotide sequence ID" value="NZ_JACKST010000144.1"/>
</dbReference>
<evidence type="ECO:0000313" key="2">
    <source>
        <dbReference type="EMBL" id="STZ41475.1"/>
    </source>
</evidence>
<reference evidence="2 3" key="1">
    <citation type="submission" date="2018-06" db="EMBL/GenBank/DDBJ databases">
        <authorList>
            <consortium name="Pathogen Informatics"/>
            <person name="Doyle S."/>
        </authorList>
    </citation>
    <scope>NUCLEOTIDE SEQUENCE [LARGE SCALE GENOMIC DNA]</scope>
    <source>
        <strain evidence="2 3">NCTC10742</strain>
    </source>
</reference>
<evidence type="ECO:0000256" key="1">
    <source>
        <dbReference type="SAM" id="Phobius"/>
    </source>
</evidence>
<accession>A0A378SGI1</accession>
<dbReference type="Proteomes" id="UP000254291">
    <property type="component" value="Unassembled WGS sequence"/>
</dbReference>
<evidence type="ECO:0000313" key="3">
    <source>
        <dbReference type="Proteomes" id="UP000254291"/>
    </source>
</evidence>
<keyword evidence="1" id="KW-0472">Membrane</keyword>
<sequence>MVFDTGLTAQFDQIGPLLIGLTWLAGLVIAAAVIFARRSTLP</sequence>